<dbReference type="Pfam" id="PF17765">
    <property type="entry name" value="MLTR_LBD"/>
    <property type="match status" value="1"/>
</dbReference>
<dbReference type="OrthoDB" id="3608749at2"/>
<accession>A0A255DIU7</accession>
<dbReference type="SMART" id="SM00530">
    <property type="entry name" value="HTH_XRE"/>
    <property type="match status" value="1"/>
</dbReference>
<dbReference type="RefSeq" id="WP_094480132.1">
    <property type="nucleotide sequence ID" value="NZ_NOZR01000009.1"/>
</dbReference>
<reference evidence="2 3" key="1">
    <citation type="submission" date="2017-07" db="EMBL/GenBank/DDBJ databases">
        <title>The new phylogeny of genus Mycobacterium.</title>
        <authorList>
            <person name="Tortoli E."/>
            <person name="Trovato A."/>
            <person name="Cirillo D.M."/>
        </authorList>
    </citation>
    <scope>NUCLEOTIDE SEQUENCE [LARGE SCALE GENOMIC DNA]</scope>
    <source>
        <strain evidence="2 3">ATCC 33027</strain>
    </source>
</reference>
<protein>
    <submittedName>
        <fullName evidence="2">Transcriptional regulator</fullName>
    </submittedName>
</protein>
<dbReference type="InterPro" id="IPR010982">
    <property type="entry name" value="Lambda_DNA-bd_dom_sf"/>
</dbReference>
<dbReference type="Proteomes" id="UP000216063">
    <property type="component" value="Unassembled WGS sequence"/>
</dbReference>
<feature type="domain" description="HTH cro/C1-type" evidence="1">
    <location>
        <begin position="36"/>
        <end position="87"/>
    </location>
</feature>
<evidence type="ECO:0000313" key="3">
    <source>
        <dbReference type="Proteomes" id="UP000216063"/>
    </source>
</evidence>
<gene>
    <name evidence="2" type="ORF">CG716_13095</name>
</gene>
<name>A0A255DIU7_9MYCO</name>
<dbReference type="GO" id="GO:0003677">
    <property type="term" value="F:DNA binding"/>
    <property type="evidence" value="ECO:0007669"/>
    <property type="project" value="InterPro"/>
</dbReference>
<dbReference type="PANTHER" id="PTHR35010">
    <property type="entry name" value="BLL4672 PROTEIN-RELATED"/>
    <property type="match status" value="1"/>
</dbReference>
<dbReference type="Gene3D" id="3.30.450.180">
    <property type="match status" value="1"/>
</dbReference>
<dbReference type="SUPFAM" id="SSF47413">
    <property type="entry name" value="lambda repressor-like DNA-binding domains"/>
    <property type="match status" value="1"/>
</dbReference>
<comment type="caution">
    <text evidence="2">The sequence shown here is derived from an EMBL/GenBank/DDBJ whole genome shotgun (WGS) entry which is preliminary data.</text>
</comment>
<keyword evidence="3" id="KW-1185">Reference proteome</keyword>
<dbReference type="PANTHER" id="PTHR35010:SF2">
    <property type="entry name" value="BLL4672 PROTEIN"/>
    <property type="match status" value="1"/>
</dbReference>
<dbReference type="PROSITE" id="PS50943">
    <property type="entry name" value="HTH_CROC1"/>
    <property type="match status" value="1"/>
</dbReference>
<dbReference type="InterPro" id="IPR041413">
    <property type="entry name" value="MLTR_LBD"/>
</dbReference>
<evidence type="ECO:0000259" key="1">
    <source>
        <dbReference type="PROSITE" id="PS50943"/>
    </source>
</evidence>
<evidence type="ECO:0000313" key="2">
    <source>
        <dbReference type="EMBL" id="OYN79286.1"/>
    </source>
</evidence>
<dbReference type="Gene3D" id="1.10.260.40">
    <property type="entry name" value="lambda repressor-like DNA-binding domains"/>
    <property type="match status" value="1"/>
</dbReference>
<dbReference type="Pfam" id="PF13560">
    <property type="entry name" value="HTH_31"/>
    <property type="match status" value="1"/>
</dbReference>
<sequence>MAENREARAAIRDFLVTRRARITPDQAGLDTYGGNRRVKGLRREEVALLSGISAEYYIRLERGNAAGASPGVIDAIATALHLDADERAHLIRLIDAVGPGRRKRRPTRSHDTVRPGIQVLLDGLDHLPAFVFNRRLDIIATNELGRALYAPIFDDPVQPPNVARFMFLNEPRSREFWPNWEQMASNNVALLRTEAGRDPDDPALIELIGQLSTRSEQFRILWGAYDVKEHRSGIKTLRHPLLGEITLPFEDLHVDAAPDQLLMVYTPPPGSTEHDAIMLLASWNAEVAPSATEA</sequence>
<proteinExistence type="predicted"/>
<organism evidence="2 3">
    <name type="scientific">Mycolicibacterium sphagni</name>
    <dbReference type="NCBI Taxonomy" id="1786"/>
    <lineage>
        <taxon>Bacteria</taxon>
        <taxon>Bacillati</taxon>
        <taxon>Actinomycetota</taxon>
        <taxon>Actinomycetes</taxon>
        <taxon>Mycobacteriales</taxon>
        <taxon>Mycobacteriaceae</taxon>
        <taxon>Mycolicibacterium</taxon>
    </lineage>
</organism>
<dbReference type="CDD" id="cd00093">
    <property type="entry name" value="HTH_XRE"/>
    <property type="match status" value="1"/>
</dbReference>
<dbReference type="InterPro" id="IPR001387">
    <property type="entry name" value="Cro/C1-type_HTH"/>
</dbReference>
<dbReference type="EMBL" id="NOZR01000009">
    <property type="protein sequence ID" value="OYN79286.1"/>
    <property type="molecule type" value="Genomic_DNA"/>
</dbReference>
<dbReference type="AlphaFoldDB" id="A0A255DIU7"/>